<dbReference type="InterPro" id="IPR051047">
    <property type="entry name" value="AccD/PCCB"/>
</dbReference>
<dbReference type="PROSITE" id="PS50989">
    <property type="entry name" value="COA_CT_CTER"/>
    <property type="match status" value="1"/>
</dbReference>
<dbReference type="EMBL" id="NRSG01000341">
    <property type="protein sequence ID" value="MBK1661645.1"/>
    <property type="molecule type" value="Genomic_DNA"/>
</dbReference>
<feature type="domain" description="CoA carboxyltransferase C-terminal" evidence="2">
    <location>
        <begin position="268"/>
        <end position="510"/>
    </location>
</feature>
<dbReference type="InterPro" id="IPR034733">
    <property type="entry name" value="AcCoA_carboxyl_beta"/>
</dbReference>
<dbReference type="SUPFAM" id="SSF52096">
    <property type="entry name" value="ClpP/crotonase"/>
    <property type="match status" value="2"/>
</dbReference>
<feature type="domain" description="CoA carboxyltransferase N-terminal" evidence="1">
    <location>
        <begin position="1"/>
        <end position="267"/>
    </location>
</feature>
<name>A0ABS1D596_9PROT</name>
<accession>A0ABS1D596</accession>
<reference evidence="3 4" key="1">
    <citation type="journal article" date="2020" name="Microorganisms">
        <title>Osmotic Adaptation and Compatible Solute Biosynthesis of Phototrophic Bacteria as Revealed from Genome Analyses.</title>
        <authorList>
            <person name="Imhoff J.F."/>
            <person name="Rahn T."/>
            <person name="Kunzel S."/>
            <person name="Keller A."/>
            <person name="Neulinger S.C."/>
        </authorList>
    </citation>
    <scope>NUCLEOTIDE SEQUENCE [LARGE SCALE GENOMIC DNA]</scope>
    <source>
        <strain evidence="3 4">DSM 15382</strain>
    </source>
</reference>
<dbReference type="Gene3D" id="3.90.226.10">
    <property type="entry name" value="2-enoyl-CoA Hydratase, Chain A, domain 1"/>
    <property type="match status" value="2"/>
</dbReference>
<evidence type="ECO:0000259" key="2">
    <source>
        <dbReference type="PROSITE" id="PS50989"/>
    </source>
</evidence>
<comment type="caution">
    <text evidence="3">The sequence shown here is derived from an EMBL/GenBank/DDBJ whole genome shotgun (WGS) entry which is preliminary data.</text>
</comment>
<sequence length="520" mass="56405">MTWQPELDELARRQALAEAMGGPEKVKRQHDGGRLTVRERIGALLDPGSFQEVGAIAGKGEYGPDGTLAGFTPSNCVMGRGQVEGRPVVVVGDDFTVRGGSADATIREKPIMAERMAADLRLPIIRVIEGSGGGGSVKTIETTGRANLPGGIGGNWLYHHTGDNLARVPVVGLGLGSVAGLGAARLAATHFSVMTRETSAMFVAGPPVVNALGGTPLSKAELGGWEIQCRAGSVDHAVDTEEEAFEAARRFLSYLPANVWEVPRRLPGEDDPRRTEEDWLSVIPRNLRKPYRMRPLIEGLMDRGSVFEMGRWFGRSVITCLARLDGLPVAVMAGDPMHYAGSWTADACAKVIRFVDLAETFHLPVVYLMDCPGFMIGLEAEQRGTIRWGVRAMAAVNQTTVPWCTIIVRNAFGVAGVVHQPASRYSVRYAWPSARWGSLPLEGGIEAAYRADLDAAGDRGAKLAEIEARLQQLRSPLRTAEAFWVEEIIDPRQTRRLLCEFSGLAERLLEPGQRAHGMRP</sequence>
<dbReference type="Pfam" id="PF01039">
    <property type="entry name" value="Carboxyl_trans"/>
    <property type="match status" value="1"/>
</dbReference>
<dbReference type="InterPro" id="IPR011763">
    <property type="entry name" value="COA_CT_C"/>
</dbReference>
<protein>
    <submittedName>
        <fullName evidence="3">Methylmalonyl-CoA carboxyltransferase</fullName>
    </submittedName>
</protein>
<dbReference type="Proteomes" id="UP000697995">
    <property type="component" value="Unassembled WGS sequence"/>
</dbReference>
<dbReference type="InterPro" id="IPR011762">
    <property type="entry name" value="COA_CT_N"/>
</dbReference>
<keyword evidence="4" id="KW-1185">Reference proteome</keyword>
<dbReference type="PROSITE" id="PS50980">
    <property type="entry name" value="COA_CT_NTER"/>
    <property type="match status" value="1"/>
</dbReference>
<gene>
    <name evidence="3" type="ORF">CKO45_25905</name>
</gene>
<evidence type="ECO:0000259" key="1">
    <source>
        <dbReference type="PROSITE" id="PS50980"/>
    </source>
</evidence>
<proteinExistence type="predicted"/>
<dbReference type="PANTHER" id="PTHR43842">
    <property type="entry name" value="PROPIONYL-COA CARBOXYLASE BETA CHAIN"/>
    <property type="match status" value="1"/>
</dbReference>
<organism evidence="3 4">
    <name type="scientific">Paracraurococcus ruber</name>
    <dbReference type="NCBI Taxonomy" id="77675"/>
    <lineage>
        <taxon>Bacteria</taxon>
        <taxon>Pseudomonadati</taxon>
        <taxon>Pseudomonadota</taxon>
        <taxon>Alphaproteobacteria</taxon>
        <taxon>Acetobacterales</taxon>
        <taxon>Roseomonadaceae</taxon>
        <taxon>Paracraurococcus</taxon>
    </lineage>
</organism>
<evidence type="ECO:0000313" key="3">
    <source>
        <dbReference type="EMBL" id="MBK1661645.1"/>
    </source>
</evidence>
<dbReference type="PANTHER" id="PTHR43842:SF2">
    <property type="entry name" value="PROPIONYL-COA CARBOXYLASE BETA CHAIN, MITOCHONDRIAL"/>
    <property type="match status" value="1"/>
</dbReference>
<evidence type="ECO:0000313" key="4">
    <source>
        <dbReference type="Proteomes" id="UP000697995"/>
    </source>
</evidence>
<dbReference type="RefSeq" id="WP_133220171.1">
    <property type="nucleotide sequence ID" value="NZ_NRSG01000341.1"/>
</dbReference>
<dbReference type="InterPro" id="IPR029045">
    <property type="entry name" value="ClpP/crotonase-like_dom_sf"/>
</dbReference>